<dbReference type="PANTHER" id="PTHR12035:SF125">
    <property type="entry name" value="SIALIC ACID-BINDING IG-LIKE LECTIN 5"/>
    <property type="match status" value="1"/>
</dbReference>
<evidence type="ECO:0000256" key="6">
    <source>
        <dbReference type="ARBA" id="ARBA00023136"/>
    </source>
</evidence>
<gene>
    <name evidence="12" type="primary">LOC115826541</name>
</gene>
<dbReference type="RefSeq" id="XP_030646276.1">
    <property type="nucleotide sequence ID" value="XM_030790416.1"/>
</dbReference>
<dbReference type="SMART" id="SM00408">
    <property type="entry name" value="IGc2"/>
    <property type="match status" value="1"/>
</dbReference>
<name>A0A6J2WRC5_CHACN</name>
<dbReference type="CDD" id="cd00096">
    <property type="entry name" value="Ig"/>
    <property type="match status" value="1"/>
</dbReference>
<dbReference type="Pfam" id="PF08205">
    <property type="entry name" value="C2-set_2"/>
    <property type="match status" value="1"/>
</dbReference>
<dbReference type="InterPro" id="IPR007110">
    <property type="entry name" value="Ig-like_dom"/>
</dbReference>
<evidence type="ECO:0000256" key="3">
    <source>
        <dbReference type="ARBA" id="ARBA00022734"/>
    </source>
</evidence>
<sequence>MRDARLDIPGDMLATFVLSGLSTREITDLFGVSPIAIQSRSAEEDLSCEFRIALIEQNLTNVVELVLCTENSDMAERLLLIGCLLQGVVCRHFSISLPDSIKTLSGSCVLIPCTFDIPENYEGDLTDKAKGIWYKDQISDHNKVFDSGTPDKNKIRGEIIGDLTVKNCTTVLYDFSQKHSGEFIFRLEGLNGLKYNFAMKKVQVTATDDPPKVSLRPDKVEVMEGESVRFNCSAEASCPSLGPMLTWSPRLNMSEEKLQEKISPITHMTSVLTFTATPLHHGETITCTATYQLKNNQTNTSARSATLNVLYSPRNTSVSVSPSGWVLEGSSVTLTCLSDANPAVHNYTWYRVRGTEMEFIVTGQNLTFNKTDPTHSGQYRCEAQNAHGVGNATAQLDIQFAPQISVSSGCKKSEAEMHCVCESRGSPSPRLEWYLSGHQITNSSNTVITEEPLGEKGLKSSFTMCQSQKDTPTLLCLSTNTLGSASLLFASVSTPQSTQVFLPGIDMWSLLIGAAAGAITMMLLCFIVHFSMSLVEAARMCRYLLPEGRRVKWMWEGWVGSSMMLSAFRGPVQAEESLYVNKSMLSGPLRATQNDTELLHYAAVEFTKYQGQGVTREASDVAVASSDMSEYAAIHHHCLEQNIKSEIGGMDKPEAAADLVLGSTGGSKGQTEPDEEIKAREVLMSEEPTYGNIGSHKAVAMETEDEGV</sequence>
<dbReference type="InterPro" id="IPR013783">
    <property type="entry name" value="Ig-like_fold"/>
</dbReference>
<dbReference type="InParanoid" id="A0A6J2WRC5"/>
<keyword evidence="6 9" id="KW-0472">Membrane</keyword>
<dbReference type="OrthoDB" id="6413693at2759"/>
<evidence type="ECO:0000256" key="8">
    <source>
        <dbReference type="ARBA" id="ARBA00038361"/>
    </source>
</evidence>
<comment type="subcellular location">
    <subcellularLocation>
        <location evidence="1">Membrane</location>
        <topology evidence="1">Single-pass type I membrane protein</topology>
    </subcellularLocation>
</comment>
<dbReference type="GO" id="GO:0033691">
    <property type="term" value="F:sialic acid binding"/>
    <property type="evidence" value="ECO:0007669"/>
    <property type="project" value="TreeGrafter"/>
</dbReference>
<dbReference type="GO" id="GO:0007155">
    <property type="term" value="P:cell adhesion"/>
    <property type="evidence" value="ECO:0007669"/>
    <property type="project" value="UniProtKB-KW"/>
</dbReference>
<dbReference type="InterPro" id="IPR003599">
    <property type="entry name" value="Ig_sub"/>
</dbReference>
<evidence type="ECO:0000256" key="9">
    <source>
        <dbReference type="SAM" id="Phobius"/>
    </source>
</evidence>
<feature type="domain" description="Ig-like" evidence="10">
    <location>
        <begin position="313"/>
        <end position="397"/>
    </location>
</feature>
<keyword evidence="3" id="KW-0430">Lectin</keyword>
<proteinExistence type="inferred from homology"/>
<keyword evidence="4" id="KW-0130">Cell adhesion</keyword>
<protein>
    <submittedName>
        <fullName evidence="12">Sialic acid-binding Ig-like lectin 10</fullName>
    </submittedName>
</protein>
<evidence type="ECO:0000256" key="5">
    <source>
        <dbReference type="ARBA" id="ARBA00022989"/>
    </source>
</evidence>
<dbReference type="InterPro" id="IPR013162">
    <property type="entry name" value="CD80_C2-set"/>
</dbReference>
<evidence type="ECO:0000256" key="7">
    <source>
        <dbReference type="ARBA" id="ARBA00023157"/>
    </source>
</evidence>
<dbReference type="Gene3D" id="2.60.40.10">
    <property type="entry name" value="Immunoglobulins"/>
    <property type="match status" value="4"/>
</dbReference>
<keyword evidence="2 9" id="KW-0812">Transmembrane</keyword>
<evidence type="ECO:0000256" key="4">
    <source>
        <dbReference type="ARBA" id="ARBA00022889"/>
    </source>
</evidence>
<dbReference type="SMART" id="SM00409">
    <property type="entry name" value="IG"/>
    <property type="match status" value="2"/>
</dbReference>
<accession>A0A6J2WRC5</accession>
<dbReference type="GeneID" id="115826541"/>
<keyword evidence="11" id="KW-1185">Reference proteome</keyword>
<reference evidence="12" key="1">
    <citation type="submission" date="2025-08" db="UniProtKB">
        <authorList>
            <consortium name="RefSeq"/>
        </authorList>
    </citation>
    <scope>IDENTIFICATION</scope>
</reference>
<comment type="similarity">
    <text evidence="8">Belongs to the immunoglobulin superfamily. SIGLEC (sialic acid binding Ig-like lectin) family.</text>
</comment>
<evidence type="ECO:0000313" key="12">
    <source>
        <dbReference type="RefSeq" id="XP_030646276.1"/>
    </source>
</evidence>
<dbReference type="InterPro" id="IPR003598">
    <property type="entry name" value="Ig_sub2"/>
</dbReference>
<dbReference type="Proteomes" id="UP000504632">
    <property type="component" value="Chromosome 13"/>
</dbReference>
<feature type="domain" description="Ig-like" evidence="10">
    <location>
        <begin position="211"/>
        <end position="306"/>
    </location>
</feature>
<evidence type="ECO:0000313" key="11">
    <source>
        <dbReference type="Proteomes" id="UP000504632"/>
    </source>
</evidence>
<evidence type="ECO:0000259" key="10">
    <source>
        <dbReference type="PROSITE" id="PS50835"/>
    </source>
</evidence>
<keyword evidence="5 9" id="KW-1133">Transmembrane helix</keyword>
<dbReference type="GO" id="GO:0005886">
    <property type="term" value="C:plasma membrane"/>
    <property type="evidence" value="ECO:0007669"/>
    <property type="project" value="TreeGrafter"/>
</dbReference>
<dbReference type="Pfam" id="PF13927">
    <property type="entry name" value="Ig_3"/>
    <property type="match status" value="1"/>
</dbReference>
<dbReference type="AlphaFoldDB" id="A0A6J2WRC5"/>
<dbReference type="PANTHER" id="PTHR12035">
    <property type="entry name" value="SIALIC ACID BINDING IMMUNOGLOBULIN-LIKE LECTIN"/>
    <property type="match status" value="1"/>
</dbReference>
<feature type="transmembrane region" description="Helical" evidence="9">
    <location>
        <begin position="507"/>
        <end position="530"/>
    </location>
</feature>
<dbReference type="SUPFAM" id="SSF48726">
    <property type="entry name" value="Immunoglobulin"/>
    <property type="match status" value="3"/>
</dbReference>
<dbReference type="PROSITE" id="PS50835">
    <property type="entry name" value="IG_LIKE"/>
    <property type="match status" value="3"/>
</dbReference>
<dbReference type="InterPro" id="IPR051036">
    <property type="entry name" value="SIGLEC"/>
</dbReference>
<evidence type="ECO:0000256" key="1">
    <source>
        <dbReference type="ARBA" id="ARBA00004479"/>
    </source>
</evidence>
<feature type="domain" description="Ig-like" evidence="10">
    <location>
        <begin position="402"/>
        <end position="493"/>
    </location>
</feature>
<evidence type="ECO:0000256" key="2">
    <source>
        <dbReference type="ARBA" id="ARBA00022692"/>
    </source>
</evidence>
<organism evidence="11 12">
    <name type="scientific">Chanos chanos</name>
    <name type="common">Milkfish</name>
    <name type="synonym">Mugil chanos</name>
    <dbReference type="NCBI Taxonomy" id="29144"/>
    <lineage>
        <taxon>Eukaryota</taxon>
        <taxon>Metazoa</taxon>
        <taxon>Chordata</taxon>
        <taxon>Craniata</taxon>
        <taxon>Vertebrata</taxon>
        <taxon>Euteleostomi</taxon>
        <taxon>Actinopterygii</taxon>
        <taxon>Neopterygii</taxon>
        <taxon>Teleostei</taxon>
        <taxon>Ostariophysi</taxon>
        <taxon>Gonorynchiformes</taxon>
        <taxon>Chanidae</taxon>
        <taxon>Chanos</taxon>
    </lineage>
</organism>
<dbReference type="InterPro" id="IPR036179">
    <property type="entry name" value="Ig-like_dom_sf"/>
</dbReference>
<dbReference type="GO" id="GO:0030246">
    <property type="term" value="F:carbohydrate binding"/>
    <property type="evidence" value="ECO:0007669"/>
    <property type="project" value="UniProtKB-KW"/>
</dbReference>
<keyword evidence="7" id="KW-1015">Disulfide bond</keyword>